<accession>A0AAV2SS03</accession>
<evidence type="ECO:0000313" key="1">
    <source>
        <dbReference type="EMBL" id="CAL4244853.1"/>
    </source>
</evidence>
<keyword evidence="2" id="KW-1185">Reference proteome</keyword>
<reference evidence="1 2" key="1">
    <citation type="submission" date="2024-05" db="EMBL/GenBank/DDBJ databases">
        <authorList>
            <person name="Wallberg A."/>
        </authorList>
    </citation>
    <scope>NUCLEOTIDE SEQUENCE [LARGE SCALE GENOMIC DNA]</scope>
</reference>
<dbReference type="Proteomes" id="UP001497623">
    <property type="component" value="Unassembled WGS sequence"/>
</dbReference>
<gene>
    <name evidence="1" type="ORF">MNOR_LOCUS40989</name>
</gene>
<proteinExistence type="predicted"/>
<organism evidence="1 2">
    <name type="scientific">Meganyctiphanes norvegica</name>
    <name type="common">Northern krill</name>
    <name type="synonym">Thysanopoda norvegica</name>
    <dbReference type="NCBI Taxonomy" id="48144"/>
    <lineage>
        <taxon>Eukaryota</taxon>
        <taxon>Metazoa</taxon>
        <taxon>Ecdysozoa</taxon>
        <taxon>Arthropoda</taxon>
        <taxon>Crustacea</taxon>
        <taxon>Multicrustacea</taxon>
        <taxon>Malacostraca</taxon>
        <taxon>Eumalacostraca</taxon>
        <taxon>Eucarida</taxon>
        <taxon>Euphausiacea</taxon>
        <taxon>Euphausiidae</taxon>
        <taxon>Meganyctiphanes</taxon>
    </lineage>
</organism>
<sequence length="168" mass="19246">MGIHKKNSNPGCFSPSMPNIYLKTFNSEGRNIGLDLQRDIPPPRGRGNHIDVSLGEKKCTTNYIDISPVWDVGKSVQSLPGNSFSNEFMYDVEQAVSLPTKERHWNQFKQTSCLESELEKYNSNTYSSLPSGLNDSKDYCCCEFRYSHMSLQDDKRRRFKSVSWSTLQ</sequence>
<feature type="non-terminal residue" evidence="1">
    <location>
        <position position="168"/>
    </location>
</feature>
<evidence type="ECO:0000313" key="2">
    <source>
        <dbReference type="Proteomes" id="UP001497623"/>
    </source>
</evidence>
<dbReference type="EMBL" id="CAXKWB010137489">
    <property type="protein sequence ID" value="CAL4244853.1"/>
    <property type="molecule type" value="Genomic_DNA"/>
</dbReference>
<comment type="caution">
    <text evidence="1">The sequence shown here is derived from an EMBL/GenBank/DDBJ whole genome shotgun (WGS) entry which is preliminary data.</text>
</comment>
<protein>
    <submittedName>
        <fullName evidence="1">Uncharacterized protein</fullName>
    </submittedName>
</protein>
<dbReference type="AlphaFoldDB" id="A0AAV2SS03"/>
<name>A0AAV2SS03_MEGNR</name>